<feature type="compositionally biased region" description="Polar residues" evidence="1">
    <location>
        <begin position="282"/>
        <end position="292"/>
    </location>
</feature>
<proteinExistence type="predicted"/>
<evidence type="ECO:0000313" key="3">
    <source>
        <dbReference type="Proteomes" id="UP001492380"/>
    </source>
</evidence>
<feature type="region of interest" description="Disordered" evidence="1">
    <location>
        <begin position="305"/>
        <end position="324"/>
    </location>
</feature>
<dbReference type="Proteomes" id="UP001492380">
    <property type="component" value="Unassembled WGS sequence"/>
</dbReference>
<evidence type="ECO:0000313" key="2">
    <source>
        <dbReference type="EMBL" id="KAK8235866.1"/>
    </source>
</evidence>
<comment type="caution">
    <text evidence="2">The sequence shown here is derived from an EMBL/GenBank/DDBJ whole genome shotgun (WGS) entry which is preliminary data.</text>
</comment>
<evidence type="ECO:0000256" key="1">
    <source>
        <dbReference type="SAM" id="MobiDB-lite"/>
    </source>
</evidence>
<sequence>MTESHPDAIDRLDWEQSPSDCCTTNNTTHETDRGRHLEILEYSENDANFDIYCLVRAAVGQDWEAHVDQQCGIDLEFSQQDLKASTFTDGDLDGHMDRECGLKKPRSSSTSPEEEHSTEYAYHNTTGLKNQKTTGTGTNKRNRIIKRGLEIDAGWGETTSTPSSIRTHNITLDMSQQASQSNGQGLPLVYYSRTNPMKMVASCAKISGSGIKEQVSLSAKSSRIPKPIAHPRGATSRIYRPTIRGSRGRSAFSTDTIMALPTEENQVASLGGRLPSQPHVGTLNTIPRSSSLTDKDDSAQNFRGFSVQSTTENQSLSRNPTSRSRQAFITPDVFHQIKSDDSMFFLFDLTHKLNVFNEYMATQLEQVTMTLKPERISHFEDSNTRPRTFPGIGRVSENGHIVWGVEI</sequence>
<protein>
    <submittedName>
        <fullName evidence="2">Uncharacterized protein</fullName>
    </submittedName>
</protein>
<organism evidence="2 3">
    <name type="scientific">Phyllosticta capitalensis</name>
    <dbReference type="NCBI Taxonomy" id="121624"/>
    <lineage>
        <taxon>Eukaryota</taxon>
        <taxon>Fungi</taxon>
        <taxon>Dikarya</taxon>
        <taxon>Ascomycota</taxon>
        <taxon>Pezizomycotina</taxon>
        <taxon>Dothideomycetes</taxon>
        <taxon>Dothideomycetes incertae sedis</taxon>
        <taxon>Botryosphaeriales</taxon>
        <taxon>Phyllostictaceae</taxon>
        <taxon>Phyllosticta</taxon>
    </lineage>
</organism>
<reference evidence="2 3" key="1">
    <citation type="submission" date="2024-04" db="EMBL/GenBank/DDBJ databases">
        <title>Phyllosticta paracitricarpa is synonymous to the EU quarantine fungus P. citricarpa based on phylogenomic analyses.</title>
        <authorList>
            <consortium name="Lawrence Berkeley National Laboratory"/>
            <person name="Van Ingen-Buijs V.A."/>
            <person name="Van Westerhoven A.C."/>
            <person name="Haridas S."/>
            <person name="Skiadas P."/>
            <person name="Martin F."/>
            <person name="Groenewald J.Z."/>
            <person name="Crous P.W."/>
            <person name="Seidl M.F."/>
        </authorList>
    </citation>
    <scope>NUCLEOTIDE SEQUENCE [LARGE SCALE GENOMIC DNA]</scope>
    <source>
        <strain evidence="2 3">CBS 123374</strain>
    </source>
</reference>
<feature type="region of interest" description="Disordered" evidence="1">
    <location>
        <begin position="273"/>
        <end position="299"/>
    </location>
</feature>
<accession>A0ABR1YR00</accession>
<keyword evidence="3" id="KW-1185">Reference proteome</keyword>
<feature type="region of interest" description="Disordered" evidence="1">
    <location>
        <begin position="87"/>
        <end position="120"/>
    </location>
</feature>
<dbReference type="EMBL" id="JBBWRZ010000005">
    <property type="protein sequence ID" value="KAK8235866.1"/>
    <property type="molecule type" value="Genomic_DNA"/>
</dbReference>
<gene>
    <name evidence="2" type="ORF">HDK90DRAFT_466186</name>
</gene>
<feature type="compositionally biased region" description="Basic and acidic residues" evidence="1">
    <location>
        <begin position="92"/>
        <end position="102"/>
    </location>
</feature>
<name>A0ABR1YR00_9PEZI</name>